<dbReference type="InterPro" id="IPR029016">
    <property type="entry name" value="GAF-like_dom_sf"/>
</dbReference>
<evidence type="ECO:0000256" key="4">
    <source>
        <dbReference type="ARBA" id="ARBA00022553"/>
    </source>
</evidence>
<dbReference type="SUPFAM" id="SSF55874">
    <property type="entry name" value="ATPase domain of HSP90 chaperone/DNA topoisomerase II/histidine kinase"/>
    <property type="match status" value="1"/>
</dbReference>
<keyword evidence="4" id="KW-0597">Phosphoprotein</keyword>
<dbReference type="PANTHER" id="PTHR45569:SF1">
    <property type="entry name" value="SENSOR PROTEIN KDPD"/>
    <property type="match status" value="1"/>
</dbReference>
<evidence type="ECO:0000256" key="3">
    <source>
        <dbReference type="ARBA" id="ARBA00012438"/>
    </source>
</evidence>
<evidence type="ECO:0000313" key="17">
    <source>
        <dbReference type="Proteomes" id="UP001204851"/>
    </source>
</evidence>
<feature type="transmembrane region" description="Helical" evidence="14">
    <location>
        <begin position="431"/>
        <end position="450"/>
    </location>
</feature>
<dbReference type="Pfam" id="PF00582">
    <property type="entry name" value="Usp"/>
    <property type="match status" value="1"/>
</dbReference>
<dbReference type="Pfam" id="PF13493">
    <property type="entry name" value="DUF4118"/>
    <property type="match status" value="1"/>
</dbReference>
<gene>
    <name evidence="16" type="ORF">M0L44_18870</name>
</gene>
<evidence type="ECO:0000256" key="8">
    <source>
        <dbReference type="ARBA" id="ARBA00022777"/>
    </source>
</evidence>
<dbReference type="Pfam" id="PF13492">
    <property type="entry name" value="GAF_3"/>
    <property type="match status" value="1"/>
</dbReference>
<feature type="domain" description="Histidine kinase" evidence="15">
    <location>
        <begin position="677"/>
        <end position="895"/>
    </location>
</feature>
<evidence type="ECO:0000256" key="13">
    <source>
        <dbReference type="SAM" id="MobiDB-lite"/>
    </source>
</evidence>
<dbReference type="PANTHER" id="PTHR45569">
    <property type="entry name" value="SENSOR PROTEIN KDPD"/>
    <property type="match status" value="1"/>
</dbReference>
<dbReference type="Gene3D" id="3.30.450.40">
    <property type="match status" value="1"/>
</dbReference>
<comment type="caution">
    <text evidence="16">The sequence shown here is derived from an EMBL/GenBank/DDBJ whole genome shotgun (WGS) entry which is preliminary data.</text>
</comment>
<dbReference type="PRINTS" id="PR00344">
    <property type="entry name" value="BCTRLSENSOR"/>
</dbReference>
<accession>A0ABT1BRF4</accession>
<dbReference type="Gene3D" id="3.40.50.620">
    <property type="entry name" value="HUPs"/>
    <property type="match status" value="1"/>
</dbReference>
<dbReference type="CDD" id="cd01987">
    <property type="entry name" value="USP_KdpD-like"/>
    <property type="match status" value="1"/>
</dbReference>
<dbReference type="InterPro" id="IPR006016">
    <property type="entry name" value="UspA"/>
</dbReference>
<keyword evidence="6 14" id="KW-0812">Transmembrane</keyword>
<keyword evidence="5" id="KW-0808">Transferase</keyword>
<proteinExistence type="predicted"/>
<dbReference type="InterPro" id="IPR003594">
    <property type="entry name" value="HATPase_dom"/>
</dbReference>
<dbReference type="Proteomes" id="UP001204851">
    <property type="component" value="Unassembled WGS sequence"/>
</dbReference>
<comment type="subcellular location">
    <subcellularLocation>
        <location evidence="2">Membrane</location>
        <topology evidence="2">Multi-pass membrane protein</topology>
    </subcellularLocation>
</comment>
<dbReference type="Pfam" id="PF02702">
    <property type="entry name" value="KdpD"/>
    <property type="match status" value="1"/>
</dbReference>
<evidence type="ECO:0000259" key="15">
    <source>
        <dbReference type="PROSITE" id="PS50109"/>
    </source>
</evidence>
<evidence type="ECO:0000256" key="11">
    <source>
        <dbReference type="ARBA" id="ARBA00023012"/>
    </source>
</evidence>
<dbReference type="InterPro" id="IPR003661">
    <property type="entry name" value="HisK_dim/P_dom"/>
</dbReference>
<keyword evidence="12 14" id="KW-0472">Membrane</keyword>
<evidence type="ECO:0000256" key="10">
    <source>
        <dbReference type="ARBA" id="ARBA00022989"/>
    </source>
</evidence>
<evidence type="ECO:0000313" key="16">
    <source>
        <dbReference type="EMBL" id="MCO5978765.1"/>
    </source>
</evidence>
<dbReference type="InterPro" id="IPR036097">
    <property type="entry name" value="HisK_dim/P_sf"/>
</dbReference>
<dbReference type="InterPro" id="IPR036890">
    <property type="entry name" value="HATPase_C_sf"/>
</dbReference>
<reference evidence="16 17" key="1">
    <citation type="submission" date="2022-06" db="EMBL/GenBank/DDBJ databases">
        <title>Ideonella sp. NS12-5 Genome sequencing and assembly.</title>
        <authorList>
            <person name="Jung Y."/>
        </authorList>
    </citation>
    <scope>NUCLEOTIDE SEQUENCE [LARGE SCALE GENOMIC DNA]</scope>
    <source>
        <strain evidence="16 17">NS12-5</strain>
    </source>
</reference>
<dbReference type="InterPro" id="IPR003018">
    <property type="entry name" value="GAF"/>
</dbReference>
<evidence type="ECO:0000256" key="6">
    <source>
        <dbReference type="ARBA" id="ARBA00022692"/>
    </source>
</evidence>
<keyword evidence="7" id="KW-0547">Nucleotide-binding</keyword>
<dbReference type="Pfam" id="PF02518">
    <property type="entry name" value="HATPase_c"/>
    <property type="match status" value="1"/>
</dbReference>
<sequence length="906" mass="98340">MTDDTRPDPDALLRQVQADEAQARRGRLKIFFGASAGVGKTCAMLVAAQAARAGGTSLAVGVVETHGRAETEALAQGLPRLPLRQVPHRGRVLAEFDLDGALAFGREHPGALLLLDELAHSNAPGSRHPKRWQDVEELLEAGLDVWTTVNVQHLESLNDIVSGITGVRVWETVPDSLFDAADEVVVVDLPPDELLARLKAGKVYVPHQAEHAAAHFFRKGNLLALRELALRRTADRVDEQMQDWRRRSAVPVVWPNREALLACVDDSPEAEKLLRRCARLATQLDLPWHALHVETPASARRPEAQRRRLERSLKLAQDLGAEVATLPAAELAPALVRYAREHNLSRLVIGRRPRHGWLAWLPWRHPLAEQVAALAEDLDLLQVALPAARDTGGPPPRGGRPATASPDWRGHGAALAACALTALLCTPLRPWLELSNTVMLFLLVVVGVALRYGRSPAVLAAFVGVGLFDFFFVPPRYSFAVSDVQYVLTFAVMLVVALVIGQLTAGLRFQADEAQRREHGMRRLYEMARDLSAALQPEQVAEIGSRFLTAEFRAQVTVLAADDEGHLHPLPGGRATVDMAVAQWAFDRGEPAGRGTDTLPAGACLMLPLRAPMRSRGVLCVEPAAGEPAPGPGQRQLLQTAASLLAISLERIHYIDVAQTSTLQIESERLRNSLLSAMSHDLRTPLASLQGLSETLAWTEPPLAPAQQQTVQAIQQSARRMSALVNNLLDMARLEAGAVQLRRDWLPLEELVGSALAECQGQLGTRPVTVQLAEDLPLLALDATLFERVFVNLLENAAKYTPAGSAIEIRARREGPEVIVQVDDHGPGLPPGREEAVFEKFERGQRESATPGVGLGLAICRAIVQAHGGRIQGQNRLQGDKIIGARFTLRLPVGQPPTDDGSALAG</sequence>
<evidence type="ECO:0000256" key="7">
    <source>
        <dbReference type="ARBA" id="ARBA00022741"/>
    </source>
</evidence>
<dbReference type="EMBL" id="JAMXMC010000012">
    <property type="protein sequence ID" value="MCO5978765.1"/>
    <property type="molecule type" value="Genomic_DNA"/>
</dbReference>
<dbReference type="Gene3D" id="3.30.565.10">
    <property type="entry name" value="Histidine kinase-like ATPase, C-terminal domain"/>
    <property type="match status" value="1"/>
</dbReference>
<keyword evidence="17" id="KW-1185">Reference proteome</keyword>
<evidence type="ECO:0000256" key="1">
    <source>
        <dbReference type="ARBA" id="ARBA00000085"/>
    </source>
</evidence>
<dbReference type="RefSeq" id="WP_252771628.1">
    <property type="nucleotide sequence ID" value="NZ_JAMXMC010000012.1"/>
</dbReference>
<dbReference type="CDD" id="cd00082">
    <property type="entry name" value="HisKA"/>
    <property type="match status" value="1"/>
</dbReference>
<dbReference type="EC" id="2.7.13.3" evidence="3"/>
<dbReference type="InterPro" id="IPR025201">
    <property type="entry name" value="KdpD_TM"/>
</dbReference>
<feature type="transmembrane region" description="Helical" evidence="14">
    <location>
        <begin position="486"/>
        <end position="507"/>
    </location>
</feature>
<dbReference type="SMART" id="SM00387">
    <property type="entry name" value="HATPase_c"/>
    <property type="match status" value="1"/>
</dbReference>
<dbReference type="Pfam" id="PF00512">
    <property type="entry name" value="HisKA"/>
    <property type="match status" value="1"/>
</dbReference>
<dbReference type="InterPro" id="IPR052023">
    <property type="entry name" value="Histidine_kinase_KdpD"/>
</dbReference>
<dbReference type="InterPro" id="IPR038318">
    <property type="entry name" value="KdpD_sf"/>
</dbReference>
<evidence type="ECO:0000256" key="12">
    <source>
        <dbReference type="ARBA" id="ARBA00023136"/>
    </source>
</evidence>
<dbReference type="InterPro" id="IPR003852">
    <property type="entry name" value="Sig_transdc_His_kinase_KdpD_N"/>
</dbReference>
<comment type="catalytic activity">
    <reaction evidence="1">
        <text>ATP + protein L-histidine = ADP + protein N-phospho-L-histidine.</text>
        <dbReference type="EC" id="2.7.13.3"/>
    </reaction>
</comment>
<dbReference type="InterPro" id="IPR004358">
    <property type="entry name" value="Sig_transdc_His_kin-like_C"/>
</dbReference>
<dbReference type="Gene3D" id="1.20.120.620">
    <property type="entry name" value="Backbone structure of the membrane domain of e. Coli histidine kinase receptor kdpd"/>
    <property type="match status" value="1"/>
</dbReference>
<dbReference type="Gene3D" id="1.10.287.130">
    <property type="match status" value="1"/>
</dbReference>
<name>A0ABT1BRF4_9BURK</name>
<dbReference type="SUPFAM" id="SSF55781">
    <property type="entry name" value="GAF domain-like"/>
    <property type="match status" value="1"/>
</dbReference>
<dbReference type="InterPro" id="IPR027417">
    <property type="entry name" value="P-loop_NTPase"/>
</dbReference>
<dbReference type="InterPro" id="IPR005467">
    <property type="entry name" value="His_kinase_dom"/>
</dbReference>
<dbReference type="Gene3D" id="3.40.50.300">
    <property type="entry name" value="P-loop containing nucleotide triphosphate hydrolases"/>
    <property type="match status" value="1"/>
</dbReference>
<dbReference type="SUPFAM" id="SSF47384">
    <property type="entry name" value="Homodimeric domain of signal transducing histidine kinase"/>
    <property type="match status" value="1"/>
</dbReference>
<feature type="transmembrane region" description="Helical" evidence="14">
    <location>
        <begin position="457"/>
        <end position="474"/>
    </location>
</feature>
<feature type="region of interest" description="Disordered" evidence="13">
    <location>
        <begin position="387"/>
        <end position="407"/>
    </location>
</feature>
<evidence type="ECO:0000256" key="9">
    <source>
        <dbReference type="ARBA" id="ARBA00022840"/>
    </source>
</evidence>
<keyword evidence="11" id="KW-0902">Two-component regulatory system</keyword>
<organism evidence="16 17">
    <name type="scientific">Ideonella oryzae</name>
    <dbReference type="NCBI Taxonomy" id="2937441"/>
    <lineage>
        <taxon>Bacteria</taxon>
        <taxon>Pseudomonadati</taxon>
        <taxon>Pseudomonadota</taxon>
        <taxon>Betaproteobacteria</taxon>
        <taxon>Burkholderiales</taxon>
        <taxon>Sphaerotilaceae</taxon>
        <taxon>Ideonella</taxon>
    </lineage>
</organism>
<keyword evidence="9" id="KW-0067">ATP-binding</keyword>
<dbReference type="PROSITE" id="PS50109">
    <property type="entry name" value="HIS_KIN"/>
    <property type="match status" value="1"/>
</dbReference>
<dbReference type="CDD" id="cd00075">
    <property type="entry name" value="HATPase"/>
    <property type="match status" value="1"/>
</dbReference>
<evidence type="ECO:0000256" key="5">
    <source>
        <dbReference type="ARBA" id="ARBA00022679"/>
    </source>
</evidence>
<protein>
    <recommendedName>
        <fullName evidence="3">histidine kinase</fullName>
        <ecNumber evidence="3">2.7.13.3</ecNumber>
    </recommendedName>
</protein>
<keyword evidence="10 14" id="KW-1133">Transmembrane helix</keyword>
<evidence type="ECO:0000256" key="2">
    <source>
        <dbReference type="ARBA" id="ARBA00004141"/>
    </source>
</evidence>
<evidence type="ECO:0000256" key="14">
    <source>
        <dbReference type="SAM" id="Phobius"/>
    </source>
</evidence>
<dbReference type="SMART" id="SM00388">
    <property type="entry name" value="HisKA"/>
    <property type="match status" value="1"/>
</dbReference>
<keyword evidence="8" id="KW-0418">Kinase</keyword>
<dbReference type="SUPFAM" id="SSF52402">
    <property type="entry name" value="Adenine nucleotide alpha hydrolases-like"/>
    <property type="match status" value="1"/>
</dbReference>
<dbReference type="InterPro" id="IPR014729">
    <property type="entry name" value="Rossmann-like_a/b/a_fold"/>
</dbReference>